<keyword evidence="2" id="KW-1185">Reference proteome</keyword>
<reference evidence="1 2" key="1">
    <citation type="submission" date="2020-08" db="EMBL/GenBank/DDBJ databases">
        <title>Sequencing the genomes of 1000 actinobacteria strains.</title>
        <authorList>
            <person name="Klenk H.-P."/>
        </authorList>
    </citation>
    <scope>NUCLEOTIDE SEQUENCE [LARGE SCALE GENOMIC DNA]</scope>
    <source>
        <strain evidence="1 2">DSM 45584</strain>
    </source>
</reference>
<gene>
    <name evidence="1" type="ORF">BJ970_004967</name>
</gene>
<proteinExistence type="predicted"/>
<dbReference type="EMBL" id="JACHIW010000001">
    <property type="protein sequence ID" value="MBB5157433.1"/>
    <property type="molecule type" value="Genomic_DNA"/>
</dbReference>
<evidence type="ECO:0000313" key="1">
    <source>
        <dbReference type="EMBL" id="MBB5157433.1"/>
    </source>
</evidence>
<organism evidence="1 2">
    <name type="scientific">Saccharopolyspora phatthalungensis</name>
    <dbReference type="NCBI Taxonomy" id="664693"/>
    <lineage>
        <taxon>Bacteria</taxon>
        <taxon>Bacillati</taxon>
        <taxon>Actinomycetota</taxon>
        <taxon>Actinomycetes</taxon>
        <taxon>Pseudonocardiales</taxon>
        <taxon>Pseudonocardiaceae</taxon>
        <taxon>Saccharopolyspora</taxon>
    </lineage>
</organism>
<dbReference type="AlphaFoldDB" id="A0A840QIX3"/>
<protein>
    <submittedName>
        <fullName evidence="1">Uncharacterized protein</fullName>
    </submittedName>
</protein>
<sequence length="163" mass="18071">MALALFQAARMEAPFDPAHSSYNLYLSPCMSVARRFLADDESSRMLAQIRPSGGFYRLHSNYEHVQRPKDEVGTLPREDVAAFETLLADPAAWQARREEAHDALARYIDDDALGEVIGDNGAVSPFVDPGPLNDIANRLGVRLWWLDKPSLPPYLTDGEKGAS</sequence>
<name>A0A840QIX3_9PSEU</name>
<dbReference type="RefSeq" id="WP_184728362.1">
    <property type="nucleotide sequence ID" value="NZ_JACHIW010000001.1"/>
</dbReference>
<dbReference type="Proteomes" id="UP000584374">
    <property type="component" value="Unassembled WGS sequence"/>
</dbReference>
<accession>A0A840QIX3</accession>
<comment type="caution">
    <text evidence="1">The sequence shown here is derived from an EMBL/GenBank/DDBJ whole genome shotgun (WGS) entry which is preliminary data.</text>
</comment>
<evidence type="ECO:0000313" key="2">
    <source>
        <dbReference type="Proteomes" id="UP000584374"/>
    </source>
</evidence>